<feature type="region of interest" description="Disordered" evidence="1">
    <location>
        <begin position="374"/>
        <end position="394"/>
    </location>
</feature>
<reference evidence="2 3" key="1">
    <citation type="submission" date="2023-11" db="EMBL/GenBank/DDBJ databases">
        <title>Halocaridina rubra genome assembly.</title>
        <authorList>
            <person name="Smith C."/>
        </authorList>
    </citation>
    <scope>NUCLEOTIDE SEQUENCE [LARGE SCALE GENOMIC DNA]</scope>
    <source>
        <strain evidence="2">EP-1</strain>
        <tissue evidence="2">Whole</tissue>
    </source>
</reference>
<keyword evidence="3" id="KW-1185">Reference proteome</keyword>
<dbReference type="Proteomes" id="UP001381693">
    <property type="component" value="Unassembled WGS sequence"/>
</dbReference>
<dbReference type="AlphaFoldDB" id="A0AAN8XR52"/>
<name>A0AAN8XR52_HALRR</name>
<dbReference type="EMBL" id="JAXCGZ010000300">
    <property type="protein sequence ID" value="KAK7086208.1"/>
    <property type="molecule type" value="Genomic_DNA"/>
</dbReference>
<dbReference type="GO" id="GO:0000184">
    <property type="term" value="P:nuclear-transcribed mRNA catabolic process, nonsense-mediated decay"/>
    <property type="evidence" value="ECO:0007669"/>
    <property type="project" value="InterPro"/>
</dbReference>
<evidence type="ECO:0000256" key="1">
    <source>
        <dbReference type="SAM" id="MobiDB-lite"/>
    </source>
</evidence>
<dbReference type="InterPro" id="IPR016024">
    <property type="entry name" value="ARM-type_fold"/>
</dbReference>
<comment type="caution">
    <text evidence="2">The sequence shown here is derived from an EMBL/GenBank/DDBJ whole genome shotgun (WGS) entry which is preliminary data.</text>
</comment>
<proteinExistence type="predicted"/>
<gene>
    <name evidence="2" type="ORF">SK128_014254</name>
</gene>
<feature type="compositionally biased region" description="Polar residues" evidence="1">
    <location>
        <begin position="528"/>
        <end position="554"/>
    </location>
</feature>
<sequence>MTGLQEHFYKVVFLQEKLVGHLCFATTLSYLTLVYQMLKQIGSSLSVAFIQRIMGKDSPLRVLRLSPHRRIWQATLAVNHAILSLKNVPLLQEAYNYILADLQVAHQMLVPQAEKFTTSSVLEGVSYDEQEAIVILMYYMTVLAEVANTRNSIITMWALTPSLVDLLATHLTPTSAHLALHYPEVQYAILFLLYSHCTKHSHYASSSTLIVGASAPFVPPTVSSSFSGGSPGGFSSGSSTSENLGTILCTLTSVLKQRQVIGTNVMKLCLDWAADVVRSSETSLPQLVKNDVFTDVIDAVIQTGYHLQNSVTSSVANCLSKIFAILPPNQIQNLDEIVKLSLHHVSNNNEKICSVFLDLLSRLPLSSVSHAMRTANSHDENEYSGNKGDGSSNVQFGKLDSTSDKSLERHFVTHSIGGHLPSNAFHTLMSFILHVAQPKGEYWQEDLYAISQRIEKMGKVEDCSLRVLASHLRYLLWKWLAWEPAQHCIANKLRTTLGKPQDTFTSIESAIKSRAKEVKECGVGLHKQSANTSTDDQHTSKSLNGSEKSSKQNGNVKVHSLAVMLLVEFLENLEKAMFNASESCTMAVPQIKSVRAFFRTNRQTCTEWLSRIRAAVIVVALNSGRPEVAIRHSYKLLQELKDNNNTQSCDFERAVCYCARALLMEGSDEGVAGLYQWCRNHIGRRFLWLKPAIHSAGNKHEKALKGFLLFLEGGGEEVEEEGEKSKLDGIANGSQHALTSSQVDIKHVDPLVQEFIYAQIAESYCKLSQWGELQKWALQIWNKYDDSESTIVHSGIFNSYKDLSHVQALAHFDSADPVGVTTSLINTVNEVDWGRGQEWMIWKRIHDVNAVLLHSFTSTVYPHPSTSRDSIGKLVEECQDQVQWMLQLSTFSSHSAYHLRLLLLHQVLHELRSILDDSVGVGRLHEGWENANLLSLPADLIPNVSRWAKLITRLNPSVTPTSIIKLDLLSAKQARKQENLEFAQNTLIGLLGSESSTLSGAVLEIIPGAEFNPLQAKLHREAAKLLA</sequence>
<accession>A0AAN8XR52</accession>
<organism evidence="2 3">
    <name type="scientific">Halocaridina rubra</name>
    <name type="common">Hawaiian red shrimp</name>
    <dbReference type="NCBI Taxonomy" id="373956"/>
    <lineage>
        <taxon>Eukaryota</taxon>
        <taxon>Metazoa</taxon>
        <taxon>Ecdysozoa</taxon>
        <taxon>Arthropoda</taxon>
        <taxon>Crustacea</taxon>
        <taxon>Multicrustacea</taxon>
        <taxon>Malacostraca</taxon>
        <taxon>Eumalacostraca</taxon>
        <taxon>Eucarida</taxon>
        <taxon>Decapoda</taxon>
        <taxon>Pleocyemata</taxon>
        <taxon>Caridea</taxon>
        <taxon>Atyoidea</taxon>
        <taxon>Atyidae</taxon>
        <taxon>Halocaridina</taxon>
    </lineage>
</organism>
<evidence type="ECO:0000313" key="3">
    <source>
        <dbReference type="Proteomes" id="UP001381693"/>
    </source>
</evidence>
<dbReference type="GO" id="GO:0004674">
    <property type="term" value="F:protein serine/threonine kinase activity"/>
    <property type="evidence" value="ECO:0007669"/>
    <property type="project" value="InterPro"/>
</dbReference>
<dbReference type="InterPro" id="IPR031559">
    <property type="entry name" value="SMG1"/>
</dbReference>
<evidence type="ECO:0000313" key="2">
    <source>
        <dbReference type="EMBL" id="KAK7086208.1"/>
    </source>
</evidence>
<feature type="region of interest" description="Disordered" evidence="1">
    <location>
        <begin position="526"/>
        <end position="554"/>
    </location>
</feature>
<protein>
    <submittedName>
        <fullName evidence="2">Uncharacterized protein</fullName>
    </submittedName>
</protein>
<dbReference type="SUPFAM" id="SSF48371">
    <property type="entry name" value="ARM repeat"/>
    <property type="match status" value="1"/>
</dbReference>
<dbReference type="Pfam" id="PF15785">
    <property type="entry name" value="SMG1"/>
    <property type="match status" value="1"/>
</dbReference>